<dbReference type="GeneID" id="44299176"/>
<evidence type="ECO:0000313" key="2">
    <source>
        <dbReference type="EMBL" id="ORV21727.1"/>
    </source>
</evidence>
<name>A0A0U1DYK9_9MYCO</name>
<dbReference type="EMBL" id="LQOP01000029">
    <property type="protein sequence ID" value="ORV21727.1"/>
    <property type="molecule type" value="Genomic_DNA"/>
</dbReference>
<accession>A0A0U1DYK9</accession>
<proteinExistence type="predicted"/>
<protein>
    <submittedName>
        <fullName evidence="1">Uncharacterized protein</fullName>
    </submittedName>
</protein>
<reference evidence="1 3" key="1">
    <citation type="submission" date="2015-03" db="EMBL/GenBank/DDBJ databases">
        <authorList>
            <person name="Murphy D."/>
        </authorList>
    </citation>
    <scope>NUCLEOTIDE SEQUENCE [LARGE SCALE GENOMIC DNA]</scope>
    <source>
        <strain evidence="1 3">D16</strain>
    </source>
</reference>
<gene>
    <name evidence="2" type="ORF">AWB98_27125</name>
    <name evidence="1" type="ORF">BN970_06872</name>
</gene>
<dbReference type="RefSeq" id="WP_085142305.1">
    <property type="nucleotide sequence ID" value="NZ_LQOP01000029.1"/>
</dbReference>
<reference evidence="2 4" key="2">
    <citation type="submission" date="2016-01" db="EMBL/GenBank/DDBJ databases">
        <title>The new phylogeny of the genus Mycobacterium.</title>
        <authorList>
            <person name="Tarcisio F."/>
            <person name="Conor M."/>
            <person name="Antonella G."/>
            <person name="Elisabetta G."/>
            <person name="Giulia F.S."/>
            <person name="Sara T."/>
            <person name="Anna F."/>
            <person name="Clotilde B."/>
            <person name="Roberto B."/>
            <person name="Veronica D.S."/>
            <person name="Fabio R."/>
            <person name="Monica P."/>
            <person name="Olivier J."/>
            <person name="Enrico T."/>
            <person name="Nicola S."/>
        </authorList>
    </citation>
    <scope>NUCLEOTIDE SEQUENCE [LARGE SCALE GENOMIC DNA]</scope>
    <source>
        <strain evidence="2 4">CCUG 50187</strain>
    </source>
</reference>
<evidence type="ECO:0000313" key="4">
    <source>
        <dbReference type="Proteomes" id="UP000193811"/>
    </source>
</evidence>
<dbReference type="AlphaFoldDB" id="A0A0U1DYK9"/>
<evidence type="ECO:0000313" key="3">
    <source>
        <dbReference type="Proteomes" id="UP000182227"/>
    </source>
</evidence>
<organism evidence="1 3">
    <name type="scientific">Mycolicibacterium conceptionense</name>
    <dbReference type="NCBI Taxonomy" id="451644"/>
    <lineage>
        <taxon>Bacteria</taxon>
        <taxon>Bacillati</taxon>
        <taxon>Actinomycetota</taxon>
        <taxon>Actinomycetes</taxon>
        <taxon>Mycobacteriales</taxon>
        <taxon>Mycobacteriaceae</taxon>
        <taxon>Mycolicibacterium</taxon>
    </lineage>
</organism>
<dbReference type="Proteomes" id="UP000193811">
    <property type="component" value="Unassembled WGS sequence"/>
</dbReference>
<dbReference type="EMBL" id="CTEF01000009">
    <property type="protein sequence ID" value="CQD25074.1"/>
    <property type="molecule type" value="Genomic_DNA"/>
</dbReference>
<evidence type="ECO:0000313" key="1">
    <source>
        <dbReference type="EMBL" id="CQD25074.1"/>
    </source>
</evidence>
<sequence length="85" mass="9407">MSKTIVETDTQTWHVTGAHTCGVLHCHHDADIIADTVEHERFCVDHTDLAALIPQHHPHFGGWYRITASTAPIPGHGVIFTVHPL</sequence>
<keyword evidence="4" id="KW-1185">Reference proteome</keyword>
<dbReference type="Proteomes" id="UP000182227">
    <property type="component" value="Unassembled WGS sequence"/>
</dbReference>